<evidence type="ECO:0000313" key="2">
    <source>
        <dbReference type="EMBL" id="THU93581.1"/>
    </source>
</evidence>
<dbReference type="AlphaFoldDB" id="A0A4S8LW29"/>
<accession>A0A4S8LW29</accession>
<feature type="region of interest" description="Disordered" evidence="1">
    <location>
        <begin position="199"/>
        <end position="296"/>
    </location>
</feature>
<feature type="region of interest" description="Disordered" evidence="1">
    <location>
        <begin position="102"/>
        <end position="155"/>
    </location>
</feature>
<keyword evidence="3" id="KW-1185">Reference proteome</keyword>
<proteinExistence type="predicted"/>
<feature type="region of interest" description="Disordered" evidence="1">
    <location>
        <begin position="422"/>
        <end position="444"/>
    </location>
</feature>
<dbReference type="EMBL" id="ML179245">
    <property type="protein sequence ID" value="THU93581.1"/>
    <property type="molecule type" value="Genomic_DNA"/>
</dbReference>
<feature type="region of interest" description="Disordered" evidence="1">
    <location>
        <begin position="310"/>
        <end position="329"/>
    </location>
</feature>
<feature type="compositionally biased region" description="Polar residues" evidence="1">
    <location>
        <begin position="123"/>
        <end position="142"/>
    </location>
</feature>
<feature type="compositionally biased region" description="Low complexity" evidence="1">
    <location>
        <begin position="272"/>
        <end position="287"/>
    </location>
</feature>
<feature type="region of interest" description="Disordered" evidence="1">
    <location>
        <begin position="18"/>
        <end position="44"/>
    </location>
</feature>
<feature type="compositionally biased region" description="Basic and acidic residues" evidence="1">
    <location>
        <begin position="28"/>
        <end position="43"/>
    </location>
</feature>
<feature type="compositionally biased region" description="Low complexity" evidence="1">
    <location>
        <begin position="241"/>
        <end position="259"/>
    </location>
</feature>
<name>A0A4S8LW29_DENBC</name>
<sequence>MGPSAGFTYLPTYLPFPLTQADRKRRGEKGEQKGKKKQTERNGRGRVSVIRVLVQGCSSILTLAKDGREGMEHGLCWRCRGCSGPMNHVVDDTQRSKDAYFQNGQDEYPTPHPVRRGPVPSAPQRSFVSTQTQTLPRATQQKQRSHSLVPAHPIYNPVPENIRTSMTMATTPLDANASTDRNAIRIPNPPFVQPFFQSSSSQFQVLSQSSPQPPPLRPQHPYDRYVNNNRAAPPRKKIAASLYSSSYSSSTRSLNSTSRGKPRLHPHPYARSFSSSSSTSTSTSFSSPPDLASGFGPSTTAVVNATTTDYTNPYTYPSPSSLSAPRAQRTMRVNVRDSIDGDFNENENRRSQITGNLDIPSFPIPVPEVYHFTFTPPGAVSGVPAAAVSPHRRDVVTCAHVDVDKDANVAMIPNEVRIDVPRIPDCDLDKDSRGRGRGEGRNGQ</sequence>
<gene>
    <name evidence="2" type="ORF">K435DRAFT_840181</name>
</gene>
<feature type="compositionally biased region" description="Low complexity" evidence="1">
    <location>
        <begin position="199"/>
        <end position="210"/>
    </location>
</feature>
<evidence type="ECO:0000313" key="3">
    <source>
        <dbReference type="Proteomes" id="UP000297245"/>
    </source>
</evidence>
<organism evidence="2 3">
    <name type="scientific">Dendrothele bispora (strain CBS 962.96)</name>
    <dbReference type="NCBI Taxonomy" id="1314807"/>
    <lineage>
        <taxon>Eukaryota</taxon>
        <taxon>Fungi</taxon>
        <taxon>Dikarya</taxon>
        <taxon>Basidiomycota</taxon>
        <taxon>Agaricomycotina</taxon>
        <taxon>Agaricomycetes</taxon>
        <taxon>Agaricomycetidae</taxon>
        <taxon>Agaricales</taxon>
        <taxon>Agaricales incertae sedis</taxon>
        <taxon>Dendrothele</taxon>
    </lineage>
</organism>
<evidence type="ECO:0000256" key="1">
    <source>
        <dbReference type="SAM" id="MobiDB-lite"/>
    </source>
</evidence>
<protein>
    <submittedName>
        <fullName evidence="2">Uncharacterized protein</fullName>
    </submittedName>
</protein>
<dbReference type="Proteomes" id="UP000297245">
    <property type="component" value="Unassembled WGS sequence"/>
</dbReference>
<reference evidence="2 3" key="1">
    <citation type="journal article" date="2019" name="Nat. Ecol. Evol.">
        <title>Megaphylogeny resolves global patterns of mushroom evolution.</title>
        <authorList>
            <person name="Varga T."/>
            <person name="Krizsan K."/>
            <person name="Foldi C."/>
            <person name="Dima B."/>
            <person name="Sanchez-Garcia M."/>
            <person name="Sanchez-Ramirez S."/>
            <person name="Szollosi G.J."/>
            <person name="Szarkandi J.G."/>
            <person name="Papp V."/>
            <person name="Albert L."/>
            <person name="Andreopoulos W."/>
            <person name="Angelini C."/>
            <person name="Antonin V."/>
            <person name="Barry K.W."/>
            <person name="Bougher N.L."/>
            <person name="Buchanan P."/>
            <person name="Buyck B."/>
            <person name="Bense V."/>
            <person name="Catcheside P."/>
            <person name="Chovatia M."/>
            <person name="Cooper J."/>
            <person name="Damon W."/>
            <person name="Desjardin D."/>
            <person name="Finy P."/>
            <person name="Geml J."/>
            <person name="Haridas S."/>
            <person name="Hughes K."/>
            <person name="Justo A."/>
            <person name="Karasinski D."/>
            <person name="Kautmanova I."/>
            <person name="Kiss B."/>
            <person name="Kocsube S."/>
            <person name="Kotiranta H."/>
            <person name="LaButti K.M."/>
            <person name="Lechner B.E."/>
            <person name="Liimatainen K."/>
            <person name="Lipzen A."/>
            <person name="Lukacs Z."/>
            <person name="Mihaltcheva S."/>
            <person name="Morgado L.N."/>
            <person name="Niskanen T."/>
            <person name="Noordeloos M.E."/>
            <person name="Ohm R.A."/>
            <person name="Ortiz-Santana B."/>
            <person name="Ovrebo C."/>
            <person name="Racz N."/>
            <person name="Riley R."/>
            <person name="Savchenko A."/>
            <person name="Shiryaev A."/>
            <person name="Soop K."/>
            <person name="Spirin V."/>
            <person name="Szebenyi C."/>
            <person name="Tomsovsky M."/>
            <person name="Tulloss R.E."/>
            <person name="Uehling J."/>
            <person name="Grigoriev I.V."/>
            <person name="Vagvolgyi C."/>
            <person name="Papp T."/>
            <person name="Martin F.M."/>
            <person name="Miettinen O."/>
            <person name="Hibbett D.S."/>
            <person name="Nagy L.G."/>
        </authorList>
    </citation>
    <scope>NUCLEOTIDE SEQUENCE [LARGE SCALE GENOMIC DNA]</scope>
    <source>
        <strain evidence="2 3">CBS 962.96</strain>
    </source>
</reference>
<feature type="compositionally biased region" description="Low complexity" evidence="1">
    <location>
        <begin position="310"/>
        <end position="321"/>
    </location>
</feature>